<evidence type="ECO:0000313" key="1">
    <source>
        <dbReference type="EMBL" id="QQL44078.1"/>
    </source>
</evidence>
<protein>
    <submittedName>
        <fullName evidence="1">Uncharacterized protein</fullName>
    </submittedName>
</protein>
<sequence length="179" mass="19476">MPYSKQLVSLLCVVLFATPLHAADSKPLDDTVAAGIVFKIGYLLGMEGSWSRVDTHTPESFKDAMSLISKDLSQFSDTERGILLKKEGEQLISFLTKCVTLGVTAQGDAKPNGESEAFYRKLDLDPNNPDPTKLAQILTTRLAAYANLSATPAWVYDPTKREQVGAANRDNAGCCPQDH</sequence>
<reference evidence="1 2" key="1">
    <citation type="submission" date="2020-12" db="EMBL/GenBank/DDBJ databases">
        <title>Sulforoseuscoccus oceanibium gen. nov., sp. nov., a representative of the phylum Verrucomicrobia with special cytoplasmic membrane, and proposal of Sulforoseuscoccusaceae fam. nov.</title>
        <authorList>
            <person name="Xi F."/>
        </authorList>
    </citation>
    <scope>NUCLEOTIDE SEQUENCE [LARGE SCALE GENOMIC DNA]</scope>
    <source>
        <strain evidence="1 2">T37</strain>
    </source>
</reference>
<name>A0A6B3LEH6_9BACT</name>
<accession>A0A6B3LEH6</accession>
<evidence type="ECO:0000313" key="2">
    <source>
        <dbReference type="Proteomes" id="UP000475117"/>
    </source>
</evidence>
<proteinExistence type="predicted"/>
<gene>
    <name evidence="1" type="ORF">G3M56_009245</name>
</gene>
<dbReference type="KEGG" id="soa:G3M56_009245"/>
<organism evidence="1 2">
    <name type="scientific">Sulfuriroseicoccus oceanibius</name>
    <dbReference type="NCBI Taxonomy" id="2707525"/>
    <lineage>
        <taxon>Bacteria</taxon>
        <taxon>Pseudomonadati</taxon>
        <taxon>Verrucomicrobiota</taxon>
        <taxon>Verrucomicrobiia</taxon>
        <taxon>Verrucomicrobiales</taxon>
        <taxon>Verrucomicrobiaceae</taxon>
        <taxon>Sulfuriroseicoccus</taxon>
    </lineage>
</organism>
<dbReference type="Proteomes" id="UP000475117">
    <property type="component" value="Chromosome"/>
</dbReference>
<dbReference type="EMBL" id="CP066776">
    <property type="protein sequence ID" value="QQL44078.1"/>
    <property type="molecule type" value="Genomic_DNA"/>
</dbReference>
<keyword evidence="2" id="KW-1185">Reference proteome</keyword>
<dbReference type="AlphaFoldDB" id="A0A6B3LEH6"/>
<dbReference type="RefSeq" id="WP_164365731.1">
    <property type="nucleotide sequence ID" value="NZ_CP066776.1"/>
</dbReference>